<protein>
    <submittedName>
        <fullName evidence="4">J domain-containing protein</fullName>
    </submittedName>
</protein>
<dbReference type="InterPro" id="IPR050817">
    <property type="entry name" value="DjlA_DnaK_co-chaperone"/>
</dbReference>
<comment type="caution">
    <text evidence="4">The sequence shown here is derived from an EMBL/GenBank/DDBJ whole genome shotgun (WGS) entry which is preliminary data.</text>
</comment>
<dbReference type="CDD" id="cd06257">
    <property type="entry name" value="DnaJ"/>
    <property type="match status" value="1"/>
</dbReference>
<reference evidence="4" key="1">
    <citation type="journal article" date="2020" name="Appl. Environ. Microbiol.">
        <title>Medium-Chain Fatty Acid Synthesis by 'Candidatus Weimeria bifida' gen. nov., sp. nov., and 'Candidatus Pseudoramibacter fermentans' sp. nov.</title>
        <authorList>
            <person name="Scarborough M.J."/>
            <person name="Myers K.S."/>
            <person name="Donohue T.J."/>
            <person name="Noguera D.R."/>
        </authorList>
    </citation>
    <scope>NUCLEOTIDE SEQUENCE</scope>
    <source>
        <strain evidence="4">LCO1.1</strain>
    </source>
</reference>
<accession>A0A6N7J0P4</accession>
<dbReference type="AlphaFoldDB" id="A0A6N7J0P4"/>
<evidence type="ECO:0000313" key="5">
    <source>
        <dbReference type="Proteomes" id="UP000460257"/>
    </source>
</evidence>
<dbReference type="SUPFAM" id="SSF46565">
    <property type="entry name" value="Chaperone J-domain"/>
    <property type="match status" value="1"/>
</dbReference>
<dbReference type="PANTHER" id="PTHR24074">
    <property type="entry name" value="CO-CHAPERONE PROTEIN DJLA"/>
    <property type="match status" value="1"/>
</dbReference>
<gene>
    <name evidence="4" type="ORF">FRC54_06945</name>
</gene>
<name>A0A6N7J0P4_9FIRM</name>
<dbReference type="GO" id="GO:0006260">
    <property type="term" value="P:DNA replication"/>
    <property type="evidence" value="ECO:0007669"/>
    <property type="project" value="UniProtKB-KW"/>
</dbReference>
<dbReference type="PROSITE" id="PS50076">
    <property type="entry name" value="DNAJ_2"/>
    <property type="match status" value="1"/>
</dbReference>
<feature type="compositionally biased region" description="Low complexity" evidence="2">
    <location>
        <begin position="65"/>
        <end position="83"/>
    </location>
</feature>
<keyword evidence="1" id="KW-0235">DNA replication</keyword>
<dbReference type="InterPro" id="IPR036869">
    <property type="entry name" value="J_dom_sf"/>
</dbReference>
<proteinExistence type="predicted"/>
<feature type="region of interest" description="Disordered" evidence="2">
    <location>
        <begin position="59"/>
        <end position="83"/>
    </location>
</feature>
<feature type="domain" description="J" evidence="3">
    <location>
        <begin position="2"/>
        <end position="72"/>
    </location>
</feature>
<dbReference type="Proteomes" id="UP000460257">
    <property type="component" value="Unassembled WGS sequence"/>
</dbReference>
<evidence type="ECO:0000256" key="2">
    <source>
        <dbReference type="SAM" id="MobiDB-lite"/>
    </source>
</evidence>
<dbReference type="SMART" id="SM00271">
    <property type="entry name" value="DnaJ"/>
    <property type="match status" value="1"/>
</dbReference>
<dbReference type="InterPro" id="IPR001623">
    <property type="entry name" value="DnaJ_domain"/>
</dbReference>
<dbReference type="Pfam" id="PF00226">
    <property type="entry name" value="DnaJ"/>
    <property type="match status" value="1"/>
</dbReference>
<organism evidence="4 5">
    <name type="scientific">Candidatus Weimeria bifida</name>
    <dbReference type="NCBI Taxonomy" id="2599074"/>
    <lineage>
        <taxon>Bacteria</taxon>
        <taxon>Bacillati</taxon>
        <taxon>Bacillota</taxon>
        <taxon>Clostridia</taxon>
        <taxon>Lachnospirales</taxon>
        <taxon>Lachnospiraceae</taxon>
        <taxon>Candidatus Weimeria</taxon>
    </lineage>
</organism>
<dbReference type="PRINTS" id="PR00625">
    <property type="entry name" value="JDOMAIN"/>
</dbReference>
<evidence type="ECO:0000259" key="3">
    <source>
        <dbReference type="PROSITE" id="PS50076"/>
    </source>
</evidence>
<evidence type="ECO:0000313" key="4">
    <source>
        <dbReference type="EMBL" id="MQN01643.1"/>
    </source>
</evidence>
<keyword evidence="5" id="KW-1185">Reference proteome</keyword>
<sequence>MNPYDVLGVSPNATDEEIKHAYRELSRKYHPDANANNPLKDLAEEKFKQVQEAYEEIMKERRSGQRGYYGSGQSNSNGGYNGSYNNGNYNNGNYNGGGYSNPNYQDRGYAYYGQRNGRDPYRGSSDCDMCDACCTLWCSDKCCEAMGGDLCTCM</sequence>
<dbReference type="Gene3D" id="1.10.287.110">
    <property type="entry name" value="DnaJ domain"/>
    <property type="match status" value="1"/>
</dbReference>
<dbReference type="EMBL" id="VOGC01000006">
    <property type="protein sequence ID" value="MQN01643.1"/>
    <property type="molecule type" value="Genomic_DNA"/>
</dbReference>
<evidence type="ECO:0000256" key="1">
    <source>
        <dbReference type="ARBA" id="ARBA00022705"/>
    </source>
</evidence>